<organism evidence="1 2">
    <name type="scientific">Candidatus Kerfeldbacteria bacterium RIFCSPHIGHO2_02_FULL_42_14</name>
    <dbReference type="NCBI Taxonomy" id="1798540"/>
    <lineage>
        <taxon>Bacteria</taxon>
        <taxon>Candidatus Kerfeldiibacteriota</taxon>
    </lineage>
</organism>
<reference evidence="1 2" key="1">
    <citation type="journal article" date="2016" name="Nat. Commun.">
        <title>Thousands of microbial genomes shed light on interconnected biogeochemical processes in an aquifer system.</title>
        <authorList>
            <person name="Anantharaman K."/>
            <person name="Brown C.T."/>
            <person name="Hug L.A."/>
            <person name="Sharon I."/>
            <person name="Castelle C.J."/>
            <person name="Probst A.J."/>
            <person name="Thomas B.C."/>
            <person name="Singh A."/>
            <person name="Wilkins M.J."/>
            <person name="Karaoz U."/>
            <person name="Brodie E.L."/>
            <person name="Williams K.H."/>
            <person name="Hubbard S.S."/>
            <person name="Banfield J.F."/>
        </authorList>
    </citation>
    <scope>NUCLEOTIDE SEQUENCE [LARGE SCALE GENOMIC DNA]</scope>
</reference>
<dbReference type="STRING" id="1798540.A3B74_01705"/>
<dbReference type="Gene3D" id="1.25.40.10">
    <property type="entry name" value="Tetratricopeptide repeat domain"/>
    <property type="match status" value="1"/>
</dbReference>
<evidence type="ECO:0008006" key="3">
    <source>
        <dbReference type="Google" id="ProtNLM"/>
    </source>
</evidence>
<dbReference type="EMBL" id="MHKB01000007">
    <property type="protein sequence ID" value="OGY79740.1"/>
    <property type="molecule type" value="Genomic_DNA"/>
</dbReference>
<proteinExistence type="predicted"/>
<dbReference type="SUPFAM" id="SSF48452">
    <property type="entry name" value="TPR-like"/>
    <property type="match status" value="1"/>
</dbReference>
<evidence type="ECO:0000313" key="1">
    <source>
        <dbReference type="EMBL" id="OGY79740.1"/>
    </source>
</evidence>
<dbReference type="InterPro" id="IPR011990">
    <property type="entry name" value="TPR-like_helical_dom_sf"/>
</dbReference>
<comment type="caution">
    <text evidence="1">The sequence shown here is derived from an EMBL/GenBank/DDBJ whole genome shotgun (WGS) entry which is preliminary data.</text>
</comment>
<sequence>MLKIAERLAKRCQHNGKLSQAHRWVALGLSLIPDRDLEQVCHFRNIRAFLWYLEGSKENFLREVERVLWTSNIFDFEAEIAQCHALLGIFFQDTQKNPQRALEEYQKSLEIRIKLGMRESCAKLHIHIATALKELGIFDKAKVHFFEAQALTRDRRVRINVILELARLQRFLQDFATCETNLQNALAAAQHRYPNEVGDCFRELYRLAADKGAHREAHQYAAQAMSIFEKHDYRAKVDALVAELKEKGYMHLYTENIGNTEETKS</sequence>
<dbReference type="AlphaFoldDB" id="A0A1G2AUQ0"/>
<gene>
    <name evidence="1" type="ORF">A3B74_01705</name>
</gene>
<name>A0A1G2AUQ0_9BACT</name>
<protein>
    <recommendedName>
        <fullName evidence="3">MalT-like TPR region domain-containing protein</fullName>
    </recommendedName>
</protein>
<dbReference type="Proteomes" id="UP000177165">
    <property type="component" value="Unassembled WGS sequence"/>
</dbReference>
<accession>A0A1G2AUQ0</accession>
<evidence type="ECO:0000313" key="2">
    <source>
        <dbReference type="Proteomes" id="UP000177165"/>
    </source>
</evidence>